<comment type="caution">
    <text evidence="13">The sequence shown here is derived from an EMBL/GenBank/DDBJ whole genome shotgun (WGS) entry which is preliminary data.</text>
</comment>
<evidence type="ECO:0000256" key="9">
    <source>
        <dbReference type="ARBA" id="ARBA00023049"/>
    </source>
</evidence>
<organism evidence="13 14">
    <name type="scientific">Rhodosorus marinus</name>
    <dbReference type="NCBI Taxonomy" id="101924"/>
    <lineage>
        <taxon>Eukaryota</taxon>
        <taxon>Rhodophyta</taxon>
        <taxon>Stylonematophyceae</taxon>
        <taxon>Stylonematales</taxon>
        <taxon>Stylonemataceae</taxon>
        <taxon>Rhodosorus</taxon>
    </lineage>
</organism>
<protein>
    <recommendedName>
        <fullName evidence="12">PDZ domain-containing protein</fullName>
    </recommendedName>
</protein>
<dbReference type="Proteomes" id="UP001157974">
    <property type="component" value="Unassembled WGS sequence"/>
</dbReference>
<evidence type="ECO:0000256" key="3">
    <source>
        <dbReference type="ARBA" id="ARBA00009989"/>
    </source>
</evidence>
<gene>
    <name evidence="13" type="ORF">NDN08_004318</name>
</gene>
<evidence type="ECO:0000256" key="10">
    <source>
        <dbReference type="ARBA" id="ARBA00023136"/>
    </source>
</evidence>
<dbReference type="PANTHER" id="PTHR42837:SF2">
    <property type="entry name" value="MEMBRANE METALLOPROTEASE ARASP2, CHLOROPLASTIC-RELATED"/>
    <property type="match status" value="1"/>
</dbReference>
<dbReference type="EMBL" id="JAMWBK010000007">
    <property type="protein sequence ID" value="KAJ8903208.1"/>
    <property type="molecule type" value="Genomic_DNA"/>
</dbReference>
<accession>A0AAV8UNP6</accession>
<keyword evidence="6" id="KW-0378">Hydrolase</keyword>
<keyword evidence="5 11" id="KW-0812">Transmembrane</keyword>
<name>A0AAV8UNP6_9RHOD</name>
<evidence type="ECO:0000256" key="2">
    <source>
        <dbReference type="ARBA" id="ARBA00004141"/>
    </source>
</evidence>
<feature type="transmembrane region" description="Helical" evidence="11">
    <location>
        <begin position="349"/>
        <end position="368"/>
    </location>
</feature>
<dbReference type="InterPro" id="IPR004387">
    <property type="entry name" value="Pept_M50_Zn"/>
</dbReference>
<evidence type="ECO:0000256" key="8">
    <source>
        <dbReference type="ARBA" id="ARBA00022989"/>
    </source>
</evidence>
<keyword evidence="7" id="KW-0862">Zinc</keyword>
<evidence type="ECO:0000313" key="13">
    <source>
        <dbReference type="EMBL" id="KAJ8903208.1"/>
    </source>
</evidence>
<feature type="domain" description="PDZ" evidence="12">
    <location>
        <begin position="175"/>
        <end position="256"/>
    </location>
</feature>
<dbReference type="CDD" id="cd06163">
    <property type="entry name" value="S2P-M50_PDZ_RseP-like"/>
    <property type="match status" value="1"/>
</dbReference>
<feature type="transmembrane region" description="Helical" evidence="11">
    <location>
        <begin position="53"/>
        <end position="76"/>
    </location>
</feature>
<evidence type="ECO:0000256" key="5">
    <source>
        <dbReference type="ARBA" id="ARBA00022692"/>
    </source>
</evidence>
<dbReference type="GO" id="GO:0016020">
    <property type="term" value="C:membrane"/>
    <property type="evidence" value="ECO:0007669"/>
    <property type="project" value="UniProtKB-SubCell"/>
</dbReference>
<dbReference type="InterPro" id="IPR008915">
    <property type="entry name" value="Peptidase_M50"/>
</dbReference>
<evidence type="ECO:0000256" key="6">
    <source>
        <dbReference type="ARBA" id="ARBA00022801"/>
    </source>
</evidence>
<dbReference type="InterPro" id="IPR041489">
    <property type="entry name" value="PDZ_6"/>
</dbReference>
<dbReference type="InterPro" id="IPR001478">
    <property type="entry name" value="PDZ"/>
</dbReference>
<feature type="transmembrane region" description="Helical" evidence="11">
    <location>
        <begin position="159"/>
        <end position="184"/>
    </location>
</feature>
<keyword evidence="14" id="KW-1185">Reference proteome</keyword>
<sequence>MDGLAFVGSGSSAWTGGLRYRRSVMSSRPNGSFVSSGRSVAPVRRREEVKCSVAGTMINAGSSLAGLAVLALTILVHEAGHYLAARSTGIEVDNFSVGFGPALWNFTPKGSQTKFTLRAIPLGGFVSFPPKTWEDPETGETVESDNPNLLQNRPVSDRVLVVSAGVIANIMLAWASLFVSVSAFGVPTLEYRSGVVVTQVLGPESYGAKSGILPGDVILSIDGTAVQGGPSSAGDVASTIRTSEGRTIMMEMQRGDEVVNLDVKPKCCSPTGESLLGVQLQPRADMFRLKTTDLDKTFRVTAGEFIRVTNRTTTGLKEIVTNFGENAKNVSGPIGVVSMGADLARNDQASLLAFCAAISMNLAIVNSLPLPALDGGQMVFLIAEAVKGSPVSTRWQEAVNRTALLMFLTFSGFLLFGDIAKLNLMKSLQQLFG</sequence>
<keyword evidence="4" id="KW-0645">Protease</keyword>
<dbReference type="SMART" id="SM00228">
    <property type="entry name" value="PDZ"/>
    <property type="match status" value="1"/>
</dbReference>
<evidence type="ECO:0000256" key="11">
    <source>
        <dbReference type="SAM" id="Phobius"/>
    </source>
</evidence>
<proteinExistence type="inferred from homology"/>
<dbReference type="GO" id="GO:0006508">
    <property type="term" value="P:proteolysis"/>
    <property type="evidence" value="ECO:0007669"/>
    <property type="project" value="UniProtKB-KW"/>
</dbReference>
<dbReference type="SUPFAM" id="SSF50156">
    <property type="entry name" value="PDZ domain-like"/>
    <property type="match status" value="1"/>
</dbReference>
<keyword evidence="9" id="KW-0482">Metalloprotease</keyword>
<dbReference type="Pfam" id="PF02163">
    <property type="entry name" value="Peptidase_M50"/>
    <property type="match status" value="1"/>
</dbReference>
<comment type="subcellular location">
    <subcellularLocation>
        <location evidence="2">Membrane</location>
        <topology evidence="2">Multi-pass membrane protein</topology>
    </subcellularLocation>
</comment>
<reference evidence="13 14" key="1">
    <citation type="journal article" date="2023" name="Nat. Commun.">
        <title>Origin of minicircular mitochondrial genomes in red algae.</title>
        <authorList>
            <person name="Lee Y."/>
            <person name="Cho C.H."/>
            <person name="Lee Y.M."/>
            <person name="Park S.I."/>
            <person name="Yang J.H."/>
            <person name="West J.A."/>
            <person name="Bhattacharya D."/>
            <person name="Yoon H.S."/>
        </authorList>
    </citation>
    <scope>NUCLEOTIDE SEQUENCE [LARGE SCALE GENOMIC DNA]</scope>
    <source>
        <strain evidence="13 14">CCMP1338</strain>
        <tissue evidence="13">Whole cell</tissue>
    </source>
</reference>
<dbReference type="InterPro" id="IPR036034">
    <property type="entry name" value="PDZ_sf"/>
</dbReference>
<evidence type="ECO:0000256" key="7">
    <source>
        <dbReference type="ARBA" id="ARBA00022833"/>
    </source>
</evidence>
<evidence type="ECO:0000256" key="4">
    <source>
        <dbReference type="ARBA" id="ARBA00022670"/>
    </source>
</evidence>
<keyword evidence="10 11" id="KW-0472">Membrane</keyword>
<evidence type="ECO:0000259" key="12">
    <source>
        <dbReference type="SMART" id="SM00228"/>
    </source>
</evidence>
<keyword evidence="8 11" id="KW-1133">Transmembrane helix</keyword>
<evidence type="ECO:0000256" key="1">
    <source>
        <dbReference type="ARBA" id="ARBA00001947"/>
    </source>
</evidence>
<comment type="cofactor">
    <cofactor evidence="1">
        <name>Zn(2+)</name>
        <dbReference type="ChEBI" id="CHEBI:29105"/>
    </cofactor>
</comment>
<comment type="similarity">
    <text evidence="3">Belongs to the peptidase M50A family.</text>
</comment>
<dbReference type="AlphaFoldDB" id="A0AAV8UNP6"/>
<evidence type="ECO:0000313" key="14">
    <source>
        <dbReference type="Proteomes" id="UP001157974"/>
    </source>
</evidence>
<dbReference type="Gene3D" id="2.30.42.10">
    <property type="match status" value="1"/>
</dbReference>
<dbReference type="PANTHER" id="PTHR42837">
    <property type="entry name" value="REGULATOR OF SIGMA-E PROTEASE RSEP"/>
    <property type="match status" value="1"/>
</dbReference>
<feature type="transmembrane region" description="Helical" evidence="11">
    <location>
        <begin position="402"/>
        <end position="420"/>
    </location>
</feature>
<dbReference type="Pfam" id="PF17820">
    <property type="entry name" value="PDZ_6"/>
    <property type="match status" value="1"/>
</dbReference>
<dbReference type="GO" id="GO:0004222">
    <property type="term" value="F:metalloendopeptidase activity"/>
    <property type="evidence" value="ECO:0007669"/>
    <property type="project" value="InterPro"/>
</dbReference>